<dbReference type="GO" id="GO:0019867">
    <property type="term" value="C:outer membrane"/>
    <property type="evidence" value="ECO:0007669"/>
    <property type="project" value="InterPro"/>
</dbReference>
<dbReference type="Gene3D" id="3.30.1450.10">
    <property type="match status" value="1"/>
</dbReference>
<dbReference type="InterPro" id="IPR037873">
    <property type="entry name" value="BamE-like"/>
</dbReference>
<evidence type="ECO:0000259" key="3">
    <source>
        <dbReference type="Pfam" id="PF04355"/>
    </source>
</evidence>
<keyword evidence="5" id="KW-1185">Reference proteome</keyword>
<evidence type="ECO:0000256" key="1">
    <source>
        <dbReference type="ARBA" id="ARBA00022729"/>
    </source>
</evidence>
<evidence type="ECO:0000313" key="5">
    <source>
        <dbReference type="Proteomes" id="UP000676996"/>
    </source>
</evidence>
<name>A0A8T4IFC2_9SPHN</name>
<gene>
    <name evidence="4" type="ORF">J7S20_12435</name>
</gene>
<organism evidence="4 5">
    <name type="scientific">Stakelama marina</name>
    <dbReference type="NCBI Taxonomy" id="2826939"/>
    <lineage>
        <taxon>Bacteria</taxon>
        <taxon>Pseudomonadati</taxon>
        <taxon>Pseudomonadota</taxon>
        <taxon>Alphaproteobacteria</taxon>
        <taxon>Sphingomonadales</taxon>
        <taxon>Sphingomonadaceae</taxon>
        <taxon>Stakelama</taxon>
    </lineage>
</organism>
<evidence type="ECO:0000256" key="2">
    <source>
        <dbReference type="ARBA" id="ARBA00023136"/>
    </source>
</evidence>
<sequence>MSVLSNRVLIAVALGCAVATGGCTKTRIHHGYVIDTDLANSIKPGVDNRNSVLRVMGRPTFASQFNDGEWYYLARNVSSFAFNRPKPVSQTTIRIRFDQSGTVSSVDKMGMEQVVSINPTDKKTPTLGRKRGFFEQLFGNIGTVTPGGVGGAGGGGQGQ</sequence>
<accession>A0A8T4IFC2</accession>
<proteinExistence type="predicted"/>
<dbReference type="EMBL" id="JAGRQC010000003">
    <property type="protein sequence ID" value="MBR0553317.1"/>
    <property type="molecule type" value="Genomic_DNA"/>
</dbReference>
<dbReference type="AlphaFoldDB" id="A0A8T4IFC2"/>
<keyword evidence="1" id="KW-0732">Signal</keyword>
<reference evidence="4" key="1">
    <citation type="submission" date="2021-04" db="EMBL/GenBank/DDBJ databases">
        <title>Ouciella asimina sp. nov., isolated from the surface seawater in the hydrothermal field of Okinawa Trough.</title>
        <authorList>
            <person name="Shuang W."/>
        </authorList>
    </citation>
    <scope>NUCLEOTIDE SEQUENCE</scope>
    <source>
        <strain evidence="4">LXI357</strain>
    </source>
</reference>
<keyword evidence="2" id="KW-0472">Membrane</keyword>
<dbReference type="PROSITE" id="PS51257">
    <property type="entry name" value="PROKAR_LIPOPROTEIN"/>
    <property type="match status" value="1"/>
</dbReference>
<dbReference type="Proteomes" id="UP000676996">
    <property type="component" value="Unassembled WGS sequence"/>
</dbReference>
<dbReference type="RefSeq" id="WP_284054547.1">
    <property type="nucleotide sequence ID" value="NZ_JAGRQC010000003.1"/>
</dbReference>
<comment type="caution">
    <text evidence="4">The sequence shown here is derived from an EMBL/GenBank/DDBJ whole genome shotgun (WGS) entry which is preliminary data.</text>
</comment>
<dbReference type="InterPro" id="IPR007450">
    <property type="entry name" value="BamE_dom"/>
</dbReference>
<protein>
    <submittedName>
        <fullName evidence="4">Outer membrane protein assembly factor BamE</fullName>
    </submittedName>
</protein>
<dbReference type="Pfam" id="PF04355">
    <property type="entry name" value="BamE"/>
    <property type="match status" value="1"/>
</dbReference>
<evidence type="ECO:0000313" key="4">
    <source>
        <dbReference type="EMBL" id="MBR0553317.1"/>
    </source>
</evidence>
<feature type="domain" description="Outer membrane protein assembly factor BamE" evidence="3">
    <location>
        <begin position="31"/>
        <end position="105"/>
    </location>
</feature>